<protein>
    <submittedName>
        <fullName evidence="1">Uncharacterized protein</fullName>
    </submittedName>
</protein>
<proteinExistence type="predicted"/>
<sequence length="58" mass="6745">MTTEEILHRLEDMQTEHELLMDDVRFKGEGISDDTRSALDILWHDIMNAISDITEGKE</sequence>
<name>A0A6M3L6H7_9ZZZZ</name>
<gene>
    <name evidence="1" type="ORF">MM415B02695_0013</name>
</gene>
<organism evidence="1">
    <name type="scientific">viral metagenome</name>
    <dbReference type="NCBI Taxonomy" id="1070528"/>
    <lineage>
        <taxon>unclassified sequences</taxon>
        <taxon>metagenomes</taxon>
        <taxon>organismal metagenomes</taxon>
    </lineage>
</organism>
<reference evidence="1" key="1">
    <citation type="submission" date="2020-03" db="EMBL/GenBank/DDBJ databases">
        <title>The deep terrestrial virosphere.</title>
        <authorList>
            <person name="Holmfeldt K."/>
            <person name="Nilsson E."/>
            <person name="Simone D."/>
            <person name="Lopez-Fernandez M."/>
            <person name="Wu X."/>
            <person name="de Brujin I."/>
            <person name="Lundin D."/>
            <person name="Andersson A."/>
            <person name="Bertilsson S."/>
            <person name="Dopson M."/>
        </authorList>
    </citation>
    <scope>NUCLEOTIDE SEQUENCE</scope>
    <source>
        <strain evidence="1">MM415B02695</strain>
    </source>
</reference>
<evidence type="ECO:0000313" key="1">
    <source>
        <dbReference type="EMBL" id="QJA88758.1"/>
    </source>
</evidence>
<dbReference type="AlphaFoldDB" id="A0A6M3L6H7"/>
<accession>A0A6M3L6H7</accession>
<dbReference type="EMBL" id="MT142802">
    <property type="protein sequence ID" value="QJA88758.1"/>
    <property type="molecule type" value="Genomic_DNA"/>
</dbReference>